<feature type="transmembrane region" description="Helical" evidence="7">
    <location>
        <begin position="44"/>
        <end position="69"/>
    </location>
</feature>
<keyword evidence="4 7" id="KW-0812">Transmembrane</keyword>
<feature type="transmembrane region" description="Helical" evidence="7">
    <location>
        <begin position="113"/>
        <end position="134"/>
    </location>
</feature>
<name>A0A346ACK2_AERHY</name>
<keyword evidence="3" id="KW-1003">Cell membrane</keyword>
<dbReference type="PANTHER" id="PTHR30250:SF10">
    <property type="entry name" value="LIPOPOLYSACCHARIDE BIOSYNTHESIS PROTEIN WZXC"/>
    <property type="match status" value="1"/>
</dbReference>
<dbReference type="CDD" id="cd13127">
    <property type="entry name" value="MATE_tuaB_like"/>
    <property type="match status" value="1"/>
</dbReference>
<dbReference type="GO" id="GO:0005886">
    <property type="term" value="C:plasma membrane"/>
    <property type="evidence" value="ECO:0007669"/>
    <property type="project" value="UniProtKB-SubCell"/>
</dbReference>
<evidence type="ECO:0000256" key="4">
    <source>
        <dbReference type="ARBA" id="ARBA00022692"/>
    </source>
</evidence>
<evidence type="ECO:0000256" key="2">
    <source>
        <dbReference type="ARBA" id="ARBA00007430"/>
    </source>
</evidence>
<feature type="transmembrane region" description="Helical" evidence="7">
    <location>
        <begin position="20"/>
        <end position="38"/>
    </location>
</feature>
<feature type="transmembrane region" description="Helical" evidence="7">
    <location>
        <begin position="81"/>
        <end position="107"/>
    </location>
</feature>
<dbReference type="PANTHER" id="PTHR30250">
    <property type="entry name" value="PST FAMILY PREDICTED COLANIC ACID TRANSPORTER"/>
    <property type="match status" value="1"/>
</dbReference>
<feature type="transmembrane region" description="Helical" evidence="7">
    <location>
        <begin position="204"/>
        <end position="225"/>
    </location>
</feature>
<keyword evidence="5 7" id="KW-1133">Transmembrane helix</keyword>
<dbReference type="AlphaFoldDB" id="A0A346ACK2"/>
<dbReference type="EMBL" id="MH449679">
    <property type="protein sequence ID" value="AXL04964.1"/>
    <property type="molecule type" value="Genomic_DNA"/>
</dbReference>
<comment type="subcellular location">
    <subcellularLocation>
        <location evidence="1">Cell membrane</location>
        <topology evidence="1">Multi-pass membrane protein</topology>
    </subcellularLocation>
</comment>
<feature type="transmembrane region" description="Helical" evidence="7">
    <location>
        <begin position="287"/>
        <end position="307"/>
    </location>
</feature>
<accession>A0A346ACK2</accession>
<feature type="transmembrane region" description="Helical" evidence="7">
    <location>
        <begin position="319"/>
        <end position="336"/>
    </location>
</feature>
<evidence type="ECO:0000256" key="6">
    <source>
        <dbReference type="ARBA" id="ARBA00023136"/>
    </source>
</evidence>
<sequence length="476" mass="52405">MAELATKTTEALKWSALERFLTQGIQLAITLLLARLLGPTAFGLVGMLAIFIAIANVFVDSGFTSALIRKTDRNESDYVTAFYYNIVVAGFCYMGLYISAPFIAAFYQQHDLVVLLRVLGITVVINGFMLIPKVKLSIVMDFKTQAKISVISVFVGGCTSIALAMNGYGVWALIVQTLVNASCNVLLFNILVPWWPRVKGSKQSFLYLFGFGSKLLLSGLLEVAYNNLCQLIIAKKFTPAAVGQFTQANQLASVPSITLTGILQRVTFPLFSQLQHEPEKMADGYRFAIKIAAIVIFPLIMGLGLISEPLLTSLLGSQWQPASILLTVLCIGYMLYPIHAINLNLLQVIGRSDLFLKIEVVKKIIGVAILLVSIPYGVLAMAIGLSITSYIALLLNTYYTAKLTHISQWQQFKDLAPIWIAVILSTLLAFVAGLTWQSQPWLQIVINIGVALCCYLLYLLLAQKPLLTRLNSILRH</sequence>
<organism evidence="8">
    <name type="scientific">Aeromonas hydrophila</name>
    <dbReference type="NCBI Taxonomy" id="644"/>
    <lineage>
        <taxon>Bacteria</taxon>
        <taxon>Pseudomonadati</taxon>
        <taxon>Pseudomonadota</taxon>
        <taxon>Gammaproteobacteria</taxon>
        <taxon>Aeromonadales</taxon>
        <taxon>Aeromonadaceae</taxon>
        <taxon>Aeromonas</taxon>
    </lineage>
</organism>
<evidence type="ECO:0000256" key="5">
    <source>
        <dbReference type="ARBA" id="ARBA00022989"/>
    </source>
</evidence>
<evidence type="ECO:0000256" key="7">
    <source>
        <dbReference type="SAM" id="Phobius"/>
    </source>
</evidence>
<proteinExistence type="inferred from homology"/>
<feature type="transmembrane region" description="Helical" evidence="7">
    <location>
        <begin position="441"/>
        <end position="461"/>
    </location>
</feature>
<feature type="transmembrane region" description="Helical" evidence="7">
    <location>
        <begin position="416"/>
        <end position="435"/>
    </location>
</feature>
<keyword evidence="6 7" id="KW-0472">Membrane</keyword>
<evidence type="ECO:0000256" key="1">
    <source>
        <dbReference type="ARBA" id="ARBA00004651"/>
    </source>
</evidence>
<dbReference type="Pfam" id="PF13440">
    <property type="entry name" value="Polysacc_synt_3"/>
    <property type="match status" value="1"/>
</dbReference>
<protein>
    <submittedName>
        <fullName evidence="8">Uncharacterized protein</fullName>
    </submittedName>
</protein>
<gene>
    <name evidence="8" type="primary">wbbK</name>
</gene>
<comment type="similarity">
    <text evidence="2">Belongs to the polysaccharide synthase family.</text>
</comment>
<feature type="transmembrane region" description="Helical" evidence="7">
    <location>
        <begin position="146"/>
        <end position="165"/>
    </location>
</feature>
<evidence type="ECO:0000256" key="3">
    <source>
        <dbReference type="ARBA" id="ARBA00022475"/>
    </source>
</evidence>
<reference evidence="8" key="1">
    <citation type="submission" date="2018-06" db="EMBL/GenBank/DDBJ databases">
        <title>Genetic diversity of the Aeromonas Hydrophila O antigens and development of a suspension array for serotype detection.</title>
        <authorList>
            <person name="Cao H."/>
            <person name="Liu B."/>
        </authorList>
    </citation>
    <scope>NUCLEOTIDE SEQUENCE</scope>
    <source>
        <strain evidence="8">G5183</strain>
    </source>
</reference>
<feature type="transmembrane region" description="Helical" evidence="7">
    <location>
        <begin position="364"/>
        <end position="395"/>
    </location>
</feature>
<dbReference type="InterPro" id="IPR050833">
    <property type="entry name" value="Poly_Biosynth_Transport"/>
</dbReference>
<evidence type="ECO:0000313" key="8">
    <source>
        <dbReference type="EMBL" id="AXL04964.1"/>
    </source>
</evidence>